<feature type="region of interest" description="Disordered" evidence="1">
    <location>
        <begin position="1"/>
        <end position="21"/>
    </location>
</feature>
<feature type="region of interest" description="Disordered" evidence="1">
    <location>
        <begin position="50"/>
        <end position="76"/>
    </location>
</feature>
<accession>K2RLM9</accession>
<dbReference type="InParanoid" id="K2RLM9"/>
<evidence type="ECO:0000256" key="1">
    <source>
        <dbReference type="SAM" id="MobiDB-lite"/>
    </source>
</evidence>
<feature type="compositionally biased region" description="Basic residues" evidence="1">
    <location>
        <begin position="214"/>
        <end position="224"/>
    </location>
</feature>
<proteinExistence type="predicted"/>
<dbReference type="HOGENOM" id="CLU_821521_0_0_1"/>
<feature type="compositionally biased region" description="Basic and acidic residues" evidence="1">
    <location>
        <begin position="189"/>
        <end position="209"/>
    </location>
</feature>
<gene>
    <name evidence="2" type="ORF">MPH_07249</name>
</gene>
<dbReference type="Proteomes" id="UP000007129">
    <property type="component" value="Unassembled WGS sequence"/>
</dbReference>
<sequence>MGFGGRRRGRTRRRNGGQADSAERGCITHMYIAMASGVDGVQLLFEGSREGKGDGTASQGTTCRKNSARERGMKGETHSATLASALRHLVNIHMYVHSIPCHACTYPADWKRAHCAAFCWRACVRAFSLLSLCLLLSCRCDASHRPTSRNYCASHRTHACASLLLHARCASFRCAPHTRPEKKLVLTRRERETGKGRRARETDATEVHHAAAAQRRRRRRRREKTHPANARRAGYMALCRIRRMNCVHVCPAGLPALCLALRRFILGRAPHKHVERTREQVRNAAIRASTQETRRDEGTVASSRTALSMFRSRPPLPLSLSLSAHPPLWQHEPQSPAR</sequence>
<feature type="compositionally biased region" description="Basic residues" evidence="1">
    <location>
        <begin position="1"/>
        <end position="15"/>
    </location>
</feature>
<dbReference type="VEuPathDB" id="FungiDB:MPH_07249"/>
<protein>
    <submittedName>
        <fullName evidence="2">Uncharacterized protein</fullName>
    </submittedName>
</protein>
<evidence type="ECO:0000313" key="3">
    <source>
        <dbReference type="Proteomes" id="UP000007129"/>
    </source>
</evidence>
<comment type="caution">
    <text evidence="2">The sequence shown here is derived from an EMBL/GenBank/DDBJ whole genome shotgun (WGS) entry which is preliminary data.</text>
</comment>
<feature type="region of interest" description="Disordered" evidence="1">
    <location>
        <begin position="282"/>
        <end position="308"/>
    </location>
</feature>
<feature type="compositionally biased region" description="Polar residues" evidence="1">
    <location>
        <begin position="56"/>
        <end position="65"/>
    </location>
</feature>
<feature type="compositionally biased region" description="Basic and acidic residues" evidence="1">
    <location>
        <begin position="67"/>
        <end position="76"/>
    </location>
</feature>
<name>K2RLM9_MACPH</name>
<evidence type="ECO:0000313" key="2">
    <source>
        <dbReference type="EMBL" id="EKG15583.1"/>
    </source>
</evidence>
<feature type="region of interest" description="Disordered" evidence="1">
    <location>
        <begin position="189"/>
        <end position="229"/>
    </location>
</feature>
<organism evidence="2 3">
    <name type="scientific">Macrophomina phaseolina (strain MS6)</name>
    <name type="common">Charcoal rot fungus</name>
    <dbReference type="NCBI Taxonomy" id="1126212"/>
    <lineage>
        <taxon>Eukaryota</taxon>
        <taxon>Fungi</taxon>
        <taxon>Dikarya</taxon>
        <taxon>Ascomycota</taxon>
        <taxon>Pezizomycotina</taxon>
        <taxon>Dothideomycetes</taxon>
        <taxon>Dothideomycetes incertae sedis</taxon>
        <taxon>Botryosphaeriales</taxon>
        <taxon>Botryosphaeriaceae</taxon>
        <taxon>Macrophomina</taxon>
    </lineage>
</organism>
<dbReference type="EMBL" id="AHHD01000294">
    <property type="protein sequence ID" value="EKG15583.1"/>
    <property type="molecule type" value="Genomic_DNA"/>
</dbReference>
<reference evidence="2 3" key="1">
    <citation type="journal article" date="2012" name="BMC Genomics">
        <title>Tools to kill: Genome of one of the most destructive plant pathogenic fungi Macrophomina phaseolina.</title>
        <authorList>
            <person name="Islam M.S."/>
            <person name="Haque M.S."/>
            <person name="Islam M.M."/>
            <person name="Emdad E.M."/>
            <person name="Halim A."/>
            <person name="Hossen Q.M.M."/>
            <person name="Hossain M.Z."/>
            <person name="Ahmed B."/>
            <person name="Rahim S."/>
            <person name="Rahman M.S."/>
            <person name="Alam M.M."/>
            <person name="Hou S."/>
            <person name="Wan X."/>
            <person name="Saito J.A."/>
            <person name="Alam M."/>
        </authorList>
    </citation>
    <scope>NUCLEOTIDE SEQUENCE [LARGE SCALE GENOMIC DNA]</scope>
    <source>
        <strain evidence="2 3">MS6</strain>
    </source>
</reference>
<dbReference type="AlphaFoldDB" id="K2RLM9"/>